<dbReference type="InterPro" id="IPR036388">
    <property type="entry name" value="WH-like_DNA-bd_sf"/>
</dbReference>
<evidence type="ECO:0000313" key="6">
    <source>
        <dbReference type="EMBL" id="QUD89835.1"/>
    </source>
</evidence>
<organism evidence="6 7">
    <name type="scientific">Phenylobacterium montanum</name>
    <dbReference type="NCBI Taxonomy" id="2823693"/>
    <lineage>
        <taxon>Bacteria</taxon>
        <taxon>Pseudomonadati</taxon>
        <taxon>Pseudomonadota</taxon>
        <taxon>Alphaproteobacteria</taxon>
        <taxon>Caulobacterales</taxon>
        <taxon>Caulobacteraceae</taxon>
        <taxon>Phenylobacterium</taxon>
    </lineage>
</organism>
<dbReference type="PROSITE" id="PS50931">
    <property type="entry name" value="HTH_LYSR"/>
    <property type="match status" value="1"/>
</dbReference>
<dbReference type="PANTHER" id="PTHR30537">
    <property type="entry name" value="HTH-TYPE TRANSCRIPTIONAL REGULATOR"/>
    <property type="match status" value="1"/>
</dbReference>
<dbReference type="GO" id="GO:0003700">
    <property type="term" value="F:DNA-binding transcription factor activity"/>
    <property type="evidence" value="ECO:0007669"/>
    <property type="project" value="InterPro"/>
</dbReference>
<dbReference type="EMBL" id="CP073078">
    <property type="protein sequence ID" value="QUD89835.1"/>
    <property type="molecule type" value="Genomic_DNA"/>
</dbReference>
<keyword evidence="2" id="KW-0805">Transcription regulation</keyword>
<reference evidence="6" key="1">
    <citation type="submission" date="2021-04" db="EMBL/GenBank/DDBJ databases">
        <title>The complete genome sequence of Caulobacter sp. S6.</title>
        <authorList>
            <person name="Tang Y."/>
            <person name="Ouyang W."/>
            <person name="Liu Q."/>
            <person name="Huang B."/>
            <person name="Guo Z."/>
            <person name="Lei P."/>
        </authorList>
    </citation>
    <scope>NUCLEOTIDE SEQUENCE</scope>
    <source>
        <strain evidence="6">S6</strain>
    </source>
</reference>
<dbReference type="InterPro" id="IPR000847">
    <property type="entry name" value="LysR_HTH_N"/>
</dbReference>
<evidence type="ECO:0000259" key="5">
    <source>
        <dbReference type="PROSITE" id="PS50931"/>
    </source>
</evidence>
<keyword evidence="7" id="KW-1185">Reference proteome</keyword>
<dbReference type="InterPro" id="IPR005119">
    <property type="entry name" value="LysR_subst-bd"/>
</dbReference>
<evidence type="ECO:0000256" key="1">
    <source>
        <dbReference type="ARBA" id="ARBA00009437"/>
    </source>
</evidence>
<dbReference type="KEGG" id="caul:KCG34_08180"/>
<dbReference type="PANTHER" id="PTHR30537:SF79">
    <property type="entry name" value="TRANSCRIPTIONAL REGULATOR-RELATED"/>
    <property type="match status" value="1"/>
</dbReference>
<evidence type="ECO:0000256" key="2">
    <source>
        <dbReference type="ARBA" id="ARBA00023015"/>
    </source>
</evidence>
<dbReference type="CDD" id="cd08432">
    <property type="entry name" value="PBP2_GcdR_TrpI_HvrB_AmpR_like"/>
    <property type="match status" value="1"/>
</dbReference>
<keyword evidence="3" id="KW-0238">DNA-binding</keyword>
<gene>
    <name evidence="6" type="ORF">KCG34_08180</name>
</gene>
<dbReference type="Gene3D" id="1.10.10.10">
    <property type="entry name" value="Winged helix-like DNA-binding domain superfamily/Winged helix DNA-binding domain"/>
    <property type="match status" value="1"/>
</dbReference>
<protein>
    <submittedName>
        <fullName evidence="6">LysR family transcriptional regulator</fullName>
    </submittedName>
</protein>
<feature type="domain" description="HTH lysR-type" evidence="5">
    <location>
        <begin position="18"/>
        <end position="74"/>
    </location>
</feature>
<dbReference type="GO" id="GO:0006351">
    <property type="term" value="P:DNA-templated transcription"/>
    <property type="evidence" value="ECO:0007669"/>
    <property type="project" value="TreeGrafter"/>
</dbReference>
<dbReference type="Pfam" id="PF03466">
    <property type="entry name" value="LysR_substrate"/>
    <property type="match status" value="1"/>
</dbReference>
<dbReference type="InterPro" id="IPR058163">
    <property type="entry name" value="LysR-type_TF_proteobact-type"/>
</dbReference>
<sequence length="317" mass="34577">MSSNLTSSAQGAERLDLPPFAALRAFEAFGRCGGIRKAAAQLRIDHTVVSRHLRTLEAWLGVSLYDRDHTGGLTFEGRRYHARISAAFREIAGATREVMSGQSPGELRICATPGFAVNWLASRLPAFRARFPNIDLQLRPTDDDVDLERREADVAIAWSDEPGGPARSQAVEAQEFARRPGFAVASPAYLSTIDPILTPADLLNCNLVHEEDPAQWRQFLADNGVVSSQELPGTVVWQSNAVLEAARGGDGVALTNRFLVRDDIEAGRLVPVGPPQARGFPVGGGAYWLLALESRWTQTPIQEFRDWILAEAAAVPE</sequence>
<comment type="similarity">
    <text evidence="1">Belongs to the LysR transcriptional regulatory family.</text>
</comment>
<evidence type="ECO:0000256" key="3">
    <source>
        <dbReference type="ARBA" id="ARBA00023125"/>
    </source>
</evidence>
<dbReference type="SUPFAM" id="SSF53850">
    <property type="entry name" value="Periplasmic binding protein-like II"/>
    <property type="match status" value="1"/>
</dbReference>
<dbReference type="Pfam" id="PF00126">
    <property type="entry name" value="HTH_1"/>
    <property type="match status" value="1"/>
</dbReference>
<dbReference type="RefSeq" id="WP_211939887.1">
    <property type="nucleotide sequence ID" value="NZ_CP073078.1"/>
</dbReference>
<dbReference type="AlphaFoldDB" id="A0A975IWH3"/>
<dbReference type="Gene3D" id="3.40.190.10">
    <property type="entry name" value="Periplasmic binding protein-like II"/>
    <property type="match status" value="2"/>
</dbReference>
<evidence type="ECO:0000256" key="4">
    <source>
        <dbReference type="ARBA" id="ARBA00023163"/>
    </source>
</evidence>
<proteinExistence type="inferred from homology"/>
<name>A0A975IWH3_9CAUL</name>
<keyword evidence="4" id="KW-0804">Transcription</keyword>
<dbReference type="InterPro" id="IPR036390">
    <property type="entry name" value="WH_DNA-bd_sf"/>
</dbReference>
<evidence type="ECO:0000313" key="7">
    <source>
        <dbReference type="Proteomes" id="UP000676409"/>
    </source>
</evidence>
<dbReference type="GO" id="GO:0043565">
    <property type="term" value="F:sequence-specific DNA binding"/>
    <property type="evidence" value="ECO:0007669"/>
    <property type="project" value="TreeGrafter"/>
</dbReference>
<accession>A0A975IWH3</accession>
<dbReference type="SUPFAM" id="SSF46785">
    <property type="entry name" value="Winged helix' DNA-binding domain"/>
    <property type="match status" value="1"/>
</dbReference>
<dbReference type="Proteomes" id="UP000676409">
    <property type="component" value="Chromosome"/>
</dbReference>